<gene>
    <name evidence="3" type="ordered locus">KLTH0E02376g</name>
</gene>
<dbReference type="RefSeq" id="XP_002553590.1">
    <property type="nucleotide sequence ID" value="XM_002553544.1"/>
</dbReference>
<dbReference type="GeneID" id="8291732"/>
<dbReference type="OrthoDB" id="2133190at2759"/>
<feature type="domain" description="BHLH" evidence="2">
    <location>
        <begin position="175"/>
        <end position="250"/>
    </location>
</feature>
<dbReference type="HOGENOM" id="CLU_018640_0_0_1"/>
<dbReference type="InterPro" id="IPR011598">
    <property type="entry name" value="bHLH_dom"/>
</dbReference>
<dbReference type="KEGG" id="lth:KLTH0E02376g"/>
<dbReference type="SMART" id="SM00353">
    <property type="entry name" value="HLH"/>
    <property type="match status" value="1"/>
</dbReference>
<dbReference type="Proteomes" id="UP000002036">
    <property type="component" value="Chromosome E"/>
</dbReference>
<dbReference type="GO" id="GO:0046983">
    <property type="term" value="F:protein dimerization activity"/>
    <property type="evidence" value="ECO:0007669"/>
    <property type="project" value="InterPro"/>
</dbReference>
<dbReference type="Pfam" id="PF00010">
    <property type="entry name" value="HLH"/>
    <property type="match status" value="1"/>
</dbReference>
<dbReference type="EMBL" id="CU928169">
    <property type="protein sequence ID" value="CAR23153.1"/>
    <property type="molecule type" value="Genomic_DNA"/>
</dbReference>
<reference evidence="3 4" key="1">
    <citation type="journal article" date="2009" name="Genome Res.">
        <title>Comparative genomics of protoploid Saccharomycetaceae.</title>
        <authorList>
            <consortium name="The Genolevures Consortium"/>
            <person name="Souciet J.-L."/>
            <person name="Dujon B."/>
            <person name="Gaillardin C."/>
            <person name="Johnston M."/>
            <person name="Baret P.V."/>
            <person name="Cliften P."/>
            <person name="Sherman D.J."/>
            <person name="Weissenbach J."/>
            <person name="Westhof E."/>
            <person name="Wincker P."/>
            <person name="Jubin C."/>
            <person name="Poulain J."/>
            <person name="Barbe V."/>
            <person name="Segurens B."/>
            <person name="Artiguenave F."/>
            <person name="Anthouard V."/>
            <person name="Vacherie B."/>
            <person name="Val M.-E."/>
            <person name="Fulton R.S."/>
            <person name="Minx P."/>
            <person name="Wilson R."/>
            <person name="Durrens P."/>
            <person name="Jean G."/>
            <person name="Marck C."/>
            <person name="Martin T."/>
            <person name="Nikolski M."/>
            <person name="Rolland T."/>
            <person name="Seret M.-L."/>
            <person name="Casaregola S."/>
            <person name="Despons L."/>
            <person name="Fairhead C."/>
            <person name="Fischer G."/>
            <person name="Lafontaine I."/>
            <person name="Leh V."/>
            <person name="Lemaire M."/>
            <person name="de Montigny J."/>
            <person name="Neuveglise C."/>
            <person name="Thierry A."/>
            <person name="Blanc-Lenfle I."/>
            <person name="Bleykasten C."/>
            <person name="Diffels J."/>
            <person name="Fritsch E."/>
            <person name="Frangeul L."/>
            <person name="Goeffon A."/>
            <person name="Jauniaux N."/>
            <person name="Kachouri-Lafond R."/>
            <person name="Payen C."/>
            <person name="Potier S."/>
            <person name="Pribylova L."/>
            <person name="Ozanne C."/>
            <person name="Richard G.-F."/>
            <person name="Sacerdot C."/>
            <person name="Straub M.-L."/>
            <person name="Talla E."/>
        </authorList>
    </citation>
    <scope>NUCLEOTIDE SEQUENCE [LARGE SCALE GENOMIC DNA]</scope>
    <source>
        <strain evidence="4">ATCC 56472 / CBS 6340 / NRRL Y-8284</strain>
    </source>
</reference>
<protein>
    <submittedName>
        <fullName evidence="3">KLTH0E02376p</fullName>
    </submittedName>
</protein>
<feature type="region of interest" description="Disordered" evidence="1">
    <location>
        <begin position="742"/>
        <end position="762"/>
    </location>
</feature>
<keyword evidence="4" id="KW-1185">Reference proteome</keyword>
<dbReference type="Pfam" id="PF09427">
    <property type="entry name" value="DUF2014"/>
    <property type="match status" value="1"/>
</dbReference>
<dbReference type="PANTHER" id="PTHR47336:SF2">
    <property type="entry name" value="TRANSCRIPTION FACTOR HMS1-RELATED"/>
    <property type="match status" value="1"/>
</dbReference>
<evidence type="ECO:0000256" key="1">
    <source>
        <dbReference type="SAM" id="MobiDB-lite"/>
    </source>
</evidence>
<dbReference type="InParanoid" id="C5DH92"/>
<dbReference type="AlphaFoldDB" id="C5DH92"/>
<dbReference type="InterPro" id="IPR019006">
    <property type="entry name" value="Sre1_C"/>
</dbReference>
<proteinExistence type="predicted"/>
<dbReference type="eggNOG" id="KOG2588">
    <property type="taxonomic scope" value="Eukaryota"/>
</dbReference>
<dbReference type="STRING" id="559295.C5DH92"/>
<dbReference type="PANTHER" id="PTHR47336">
    <property type="entry name" value="TRANSCRIPTION FACTOR HMS1-RELATED"/>
    <property type="match status" value="1"/>
</dbReference>
<dbReference type="InterPro" id="IPR052099">
    <property type="entry name" value="Regulatory_TF_Diverse"/>
</dbReference>
<dbReference type="OMA" id="IEWEMIT"/>
<dbReference type="InterPro" id="IPR036638">
    <property type="entry name" value="HLH_DNA-bd_sf"/>
</dbReference>
<evidence type="ECO:0000313" key="3">
    <source>
        <dbReference type="EMBL" id="CAR23153.1"/>
    </source>
</evidence>
<dbReference type="PROSITE" id="PS50888">
    <property type="entry name" value="BHLH"/>
    <property type="match status" value="1"/>
</dbReference>
<dbReference type="Gene3D" id="4.10.280.10">
    <property type="entry name" value="Helix-loop-helix DNA-binding domain"/>
    <property type="match status" value="1"/>
</dbReference>
<sequence length="762" mass="83613">MTSMGFNSGFSEAEMFLATLQSEDSSDGDKSDYNGYGLLQESPDQSMGNYGAWNNKQEPNLTPESFHSGVADLAEPRAPTRPAQDVQAGPGGVSATPLQQISSFGSSSSYANGFDVSAGVNAGAPDSAVRIKEDASPELSLEPHELRELLADGSHEAQAGSVGGPGCSKVFKPKRERTSHNVIEKKYRTNINDKILQLRDIVPTLRVATKREAGLMITAEDHEELDGLDPARKLNKASILVKTIEYIRHLENKCEAYKYENTKLRSGQAFTTPESDRHASAGYSELAPTGIQQAPTQSTPYANAYPTTSKDMTSQFLMGGLALTMGASCFGEGNDYDNAKGLMSLPVFHYSPASGFTMTNANGVINLPTALLSLFRIFLLFATAFHLLSSLALRFRQGKDKTREFPVVQFADTVCLGTGLVDTLKKTMIINRLKYPVNSIERIESEIANCFALKLYNPSFPLNVLAARHIDFTWSKIKEQVETANKRSKGALKNGIEWEMITNVLTTSKDDTLSRGQLLEALARKGTFTLEGLVEFINNFLVKTRNESVVVDLLEETCASERPIKEVVENVFETEVFNNEKLQLSSDNFVMLRCLFENTESNIDSLLKLVKANTGLGSEKGFNHDQVLVLYSSIVQNLISQNQLKQAYHWVSKISPELVNTEEVSIVGVAAVFLLLRSLRENDADENVQSIYPRLESLSGKLRVWLGSATGGCLNLGLRGKLVDFCVDTTLKCGMTAAKELEEDTDVEEDLDEVSDDEAGDL</sequence>
<evidence type="ECO:0000259" key="2">
    <source>
        <dbReference type="PROSITE" id="PS50888"/>
    </source>
</evidence>
<feature type="compositionally biased region" description="Polar residues" evidence="1">
    <location>
        <begin position="42"/>
        <end position="65"/>
    </location>
</feature>
<feature type="region of interest" description="Disordered" evidence="1">
    <location>
        <begin position="156"/>
        <end position="175"/>
    </location>
</feature>
<name>C5DH92_LACTC</name>
<dbReference type="SUPFAM" id="SSF47459">
    <property type="entry name" value="HLH, helix-loop-helix DNA-binding domain"/>
    <property type="match status" value="1"/>
</dbReference>
<organism evidence="3 4">
    <name type="scientific">Lachancea thermotolerans (strain ATCC 56472 / CBS 6340 / NRRL Y-8284)</name>
    <name type="common">Yeast</name>
    <name type="synonym">Kluyveromyces thermotolerans</name>
    <dbReference type="NCBI Taxonomy" id="559295"/>
    <lineage>
        <taxon>Eukaryota</taxon>
        <taxon>Fungi</taxon>
        <taxon>Dikarya</taxon>
        <taxon>Ascomycota</taxon>
        <taxon>Saccharomycotina</taxon>
        <taxon>Saccharomycetes</taxon>
        <taxon>Saccharomycetales</taxon>
        <taxon>Saccharomycetaceae</taxon>
        <taxon>Lachancea</taxon>
    </lineage>
</organism>
<evidence type="ECO:0000313" key="4">
    <source>
        <dbReference type="Proteomes" id="UP000002036"/>
    </source>
</evidence>
<accession>C5DH92</accession>
<feature type="region of interest" description="Disordered" evidence="1">
    <location>
        <begin position="20"/>
        <end position="100"/>
    </location>
</feature>